<dbReference type="InterPro" id="IPR051402">
    <property type="entry name" value="KPR-Related"/>
</dbReference>
<feature type="domain" description="Ketopantoate reductase C-terminal" evidence="5">
    <location>
        <begin position="218"/>
        <end position="345"/>
    </location>
</feature>
<gene>
    <name evidence="6" type="ORF">SO694_00007127</name>
</gene>
<dbReference type="SUPFAM" id="SSF48179">
    <property type="entry name" value="6-phosphogluconate dehydrogenase C-terminal domain-like"/>
    <property type="match status" value="1"/>
</dbReference>
<accession>A0ABR1GAP6</accession>
<dbReference type="EMBL" id="JBBJCI010000037">
    <property type="protein sequence ID" value="KAK7250253.1"/>
    <property type="molecule type" value="Genomic_DNA"/>
</dbReference>
<evidence type="ECO:0000259" key="4">
    <source>
        <dbReference type="Pfam" id="PF02558"/>
    </source>
</evidence>
<dbReference type="PANTHER" id="PTHR21708:SF26">
    <property type="entry name" value="2-DEHYDROPANTOATE 2-REDUCTASE"/>
    <property type="match status" value="1"/>
</dbReference>
<feature type="domain" description="Ketopantoate reductase N-terminal" evidence="4">
    <location>
        <begin position="28"/>
        <end position="174"/>
    </location>
</feature>
<name>A0ABR1GAP6_AURAN</name>
<evidence type="ECO:0000256" key="1">
    <source>
        <dbReference type="ARBA" id="ARBA00007870"/>
    </source>
</evidence>
<keyword evidence="7" id="KW-1185">Reference proteome</keyword>
<organism evidence="6 7">
    <name type="scientific">Aureococcus anophagefferens</name>
    <name type="common">Harmful bloom alga</name>
    <dbReference type="NCBI Taxonomy" id="44056"/>
    <lineage>
        <taxon>Eukaryota</taxon>
        <taxon>Sar</taxon>
        <taxon>Stramenopiles</taxon>
        <taxon>Ochrophyta</taxon>
        <taxon>Pelagophyceae</taxon>
        <taxon>Pelagomonadales</taxon>
        <taxon>Pelagomonadaceae</taxon>
        <taxon>Aureococcus</taxon>
    </lineage>
</organism>
<dbReference type="InterPro" id="IPR003710">
    <property type="entry name" value="ApbA"/>
</dbReference>
<keyword evidence="2" id="KW-0521">NADP</keyword>
<dbReference type="PANTHER" id="PTHR21708">
    <property type="entry name" value="PROBABLE 2-DEHYDROPANTOATE 2-REDUCTASE"/>
    <property type="match status" value="1"/>
</dbReference>
<comment type="similarity">
    <text evidence="1">Belongs to the ketopantoate reductase family.</text>
</comment>
<dbReference type="Pfam" id="PF02558">
    <property type="entry name" value="ApbA"/>
    <property type="match status" value="1"/>
</dbReference>
<evidence type="ECO:0000256" key="3">
    <source>
        <dbReference type="ARBA" id="ARBA00023002"/>
    </source>
</evidence>
<dbReference type="Gene3D" id="3.40.50.720">
    <property type="entry name" value="NAD(P)-binding Rossmann-like Domain"/>
    <property type="match status" value="1"/>
</dbReference>
<sequence>MLASRLSRQLLSRVSARRLSGEAMQLKVGIVGAGAVGTYFGVRLAELGHDVRFLLNPGEAPPKALTVNSWQGDFELDAPTYASSPGELAAAGEALDWVLVGLKSTALDGDGAGQMARLVGPAVGDGTRVQLLMNGLGAEELAADAFGASKIHGGLVYGGFGRPAPDAVLHEGMATELRGGSFVDDPAEIAAAERLWSPAAGGVKPPGAIAYAPQPCLRLAQWSKLAWNIPFNGATVCSNSNVGTLWRSDGGKAAAIGLMREVIRAANADLAHAGAEPRLDEEATVDALCAITDKMAEQDYVPSTTCDFLSGNRMEVEAIFKEPLRRATKLGVDAPRLHMLAALLDIINEKQ</sequence>
<dbReference type="InterPro" id="IPR013328">
    <property type="entry name" value="6PGD_dom2"/>
</dbReference>
<proteinExistence type="inferred from homology"/>
<dbReference type="InterPro" id="IPR036291">
    <property type="entry name" value="NAD(P)-bd_dom_sf"/>
</dbReference>
<dbReference type="Proteomes" id="UP001363151">
    <property type="component" value="Unassembled WGS sequence"/>
</dbReference>
<dbReference type="InterPro" id="IPR013752">
    <property type="entry name" value="KPA_reductase"/>
</dbReference>
<dbReference type="Pfam" id="PF08546">
    <property type="entry name" value="ApbA_C"/>
    <property type="match status" value="1"/>
</dbReference>
<dbReference type="SUPFAM" id="SSF51735">
    <property type="entry name" value="NAD(P)-binding Rossmann-fold domains"/>
    <property type="match status" value="1"/>
</dbReference>
<evidence type="ECO:0000313" key="7">
    <source>
        <dbReference type="Proteomes" id="UP001363151"/>
    </source>
</evidence>
<protein>
    <submittedName>
        <fullName evidence="6">Ketopantoate reductase</fullName>
    </submittedName>
</protein>
<comment type="caution">
    <text evidence="6">The sequence shown here is derived from an EMBL/GenBank/DDBJ whole genome shotgun (WGS) entry which is preliminary data.</text>
</comment>
<evidence type="ECO:0000313" key="6">
    <source>
        <dbReference type="EMBL" id="KAK7250253.1"/>
    </source>
</evidence>
<evidence type="ECO:0000259" key="5">
    <source>
        <dbReference type="Pfam" id="PF08546"/>
    </source>
</evidence>
<dbReference type="Gene3D" id="1.10.1040.10">
    <property type="entry name" value="N-(1-d-carboxylethyl)-l-norvaline Dehydrogenase, domain 2"/>
    <property type="match status" value="1"/>
</dbReference>
<keyword evidence="3" id="KW-0560">Oxidoreductase</keyword>
<dbReference type="NCBIfam" id="TIGR00745">
    <property type="entry name" value="apbA_panE"/>
    <property type="match status" value="1"/>
</dbReference>
<evidence type="ECO:0000256" key="2">
    <source>
        <dbReference type="ARBA" id="ARBA00022857"/>
    </source>
</evidence>
<reference evidence="6 7" key="1">
    <citation type="submission" date="2024-03" db="EMBL/GenBank/DDBJ databases">
        <title>Aureococcus anophagefferens CCMP1851 and Kratosvirus quantuckense: Draft genome of a second virus-susceptible host strain in the model system.</title>
        <authorList>
            <person name="Chase E."/>
            <person name="Truchon A.R."/>
            <person name="Schepens W."/>
            <person name="Wilhelm S.W."/>
        </authorList>
    </citation>
    <scope>NUCLEOTIDE SEQUENCE [LARGE SCALE GENOMIC DNA]</scope>
    <source>
        <strain evidence="6 7">CCMP1851</strain>
    </source>
</reference>
<dbReference type="InterPro" id="IPR013332">
    <property type="entry name" value="KPR_N"/>
</dbReference>
<dbReference type="InterPro" id="IPR008927">
    <property type="entry name" value="6-PGluconate_DH-like_C_sf"/>
</dbReference>